<dbReference type="AlphaFoldDB" id="A0A2S8A744"/>
<accession>A0A2S8A744</accession>
<dbReference type="OrthoDB" id="9780932at2"/>
<dbReference type="SUPFAM" id="SSF53474">
    <property type="entry name" value="alpha/beta-Hydrolases"/>
    <property type="match status" value="1"/>
</dbReference>
<dbReference type="Gene3D" id="3.40.50.1820">
    <property type="entry name" value="alpha/beta hydrolase"/>
    <property type="match status" value="1"/>
</dbReference>
<dbReference type="Proteomes" id="UP000238042">
    <property type="component" value="Unassembled WGS sequence"/>
</dbReference>
<gene>
    <name evidence="2" type="ORF">C4S77_10825</name>
</gene>
<dbReference type="GO" id="GO:0016020">
    <property type="term" value="C:membrane"/>
    <property type="evidence" value="ECO:0007669"/>
    <property type="project" value="TreeGrafter"/>
</dbReference>
<sequence>MPLIKINNQKFHVLELNETSPDPIIMIHGMFTNLSVFYFNIATHLAKTHHIIMYDLRSHGLSEKVKYGYDLKTMSNDLISLMNFFKIQKANLVGYSFGGLISLFTAIHHPESTQKIAIIDSPITDSGTDDTIEKYGNEFLEHYMRNYSISTQLTPNKRQLNKSKKLFDFLLHETTMPKDLIKDKDFSSAENMKSIHQEILLLYGNQSDCLEDGKLLNKLIPNSKLYEGNGDHNLPVQNPEWISKKLMEFFN</sequence>
<keyword evidence="3" id="KW-1185">Reference proteome</keyword>
<comment type="caution">
    <text evidence="2">The sequence shown here is derived from an EMBL/GenBank/DDBJ whole genome shotgun (WGS) entry which is preliminary data.</text>
</comment>
<organism evidence="2 3">
    <name type="scientific">Apibacter adventoris</name>
    <dbReference type="NCBI Taxonomy" id="1679466"/>
    <lineage>
        <taxon>Bacteria</taxon>
        <taxon>Pseudomonadati</taxon>
        <taxon>Bacteroidota</taxon>
        <taxon>Flavobacteriia</taxon>
        <taxon>Flavobacteriales</taxon>
        <taxon>Weeksellaceae</taxon>
        <taxon>Apibacter</taxon>
    </lineage>
</organism>
<evidence type="ECO:0000313" key="2">
    <source>
        <dbReference type="EMBL" id="PQL90382.1"/>
    </source>
</evidence>
<dbReference type="Pfam" id="PF00561">
    <property type="entry name" value="Abhydrolase_1"/>
    <property type="match status" value="1"/>
</dbReference>
<protein>
    <submittedName>
        <fullName evidence="2">Alpha/beta hydrolase</fullName>
    </submittedName>
</protein>
<dbReference type="PANTHER" id="PTHR43798:SF27">
    <property type="entry name" value="HYDROLASE ALPHA_BETA HYDROLASE FOLD FAMILY"/>
    <property type="match status" value="1"/>
</dbReference>
<evidence type="ECO:0000313" key="3">
    <source>
        <dbReference type="Proteomes" id="UP000238042"/>
    </source>
</evidence>
<dbReference type="RefSeq" id="WP_105247562.1">
    <property type="nucleotide sequence ID" value="NZ_PSZM01000046.1"/>
</dbReference>
<dbReference type="InterPro" id="IPR000073">
    <property type="entry name" value="AB_hydrolase_1"/>
</dbReference>
<dbReference type="InterPro" id="IPR029058">
    <property type="entry name" value="AB_hydrolase_fold"/>
</dbReference>
<keyword evidence="2" id="KW-0378">Hydrolase</keyword>
<name>A0A2S8A744_9FLAO</name>
<dbReference type="PANTHER" id="PTHR43798">
    <property type="entry name" value="MONOACYLGLYCEROL LIPASE"/>
    <property type="match status" value="1"/>
</dbReference>
<reference evidence="2 3" key="1">
    <citation type="submission" date="2018-02" db="EMBL/GenBank/DDBJ databases">
        <title>Genome sequences of Apibacter spp., gut symbionts of Asian honey bees.</title>
        <authorList>
            <person name="Kwong W.K."/>
            <person name="Steele M.I."/>
            <person name="Moran N.A."/>
        </authorList>
    </citation>
    <scope>NUCLEOTIDE SEQUENCE [LARGE SCALE GENOMIC DNA]</scope>
    <source>
        <strain evidence="3">wkB301</strain>
    </source>
</reference>
<dbReference type="InterPro" id="IPR050266">
    <property type="entry name" value="AB_hydrolase_sf"/>
</dbReference>
<dbReference type="GO" id="GO:0016787">
    <property type="term" value="F:hydrolase activity"/>
    <property type="evidence" value="ECO:0007669"/>
    <property type="project" value="UniProtKB-KW"/>
</dbReference>
<proteinExistence type="predicted"/>
<feature type="domain" description="AB hydrolase-1" evidence="1">
    <location>
        <begin position="23"/>
        <end position="168"/>
    </location>
</feature>
<evidence type="ECO:0000259" key="1">
    <source>
        <dbReference type="Pfam" id="PF00561"/>
    </source>
</evidence>
<dbReference type="PRINTS" id="PR00111">
    <property type="entry name" value="ABHYDROLASE"/>
</dbReference>
<dbReference type="EMBL" id="PSZM01000046">
    <property type="protein sequence ID" value="PQL90382.1"/>
    <property type="molecule type" value="Genomic_DNA"/>
</dbReference>